<reference evidence="2" key="1">
    <citation type="submission" date="2025-08" db="UniProtKB">
        <authorList>
            <consortium name="RefSeq"/>
        </authorList>
    </citation>
    <scope>IDENTIFICATION</scope>
    <source>
        <tissue evidence="2">Blood</tissue>
    </source>
</reference>
<name>A0AC58QYD6_CAMBA</name>
<dbReference type="RefSeq" id="XP_074227309.1">
    <property type="nucleotide sequence ID" value="XM_074371208.1"/>
</dbReference>
<dbReference type="Proteomes" id="UP001732780">
    <property type="component" value="Chromosome 9"/>
</dbReference>
<gene>
    <name evidence="2" type="primary">LOC141578743</name>
</gene>
<sequence>MFPSDTVWGVFFISQICVGFMGNSMLFILYMYSFLIQSPLKKPIDLIFIHLTFVNILTIMFKLIPDLMSSFGVRHFLDDVGCKVTLFVYRVTRGLSICTTALLSAFQAITISPSQSNWVRLKSKFSTCIYPSFFFFWIINTLIYVDITKILRANHNFTIAPSGYSQIYCQSKQMEQHHLMAFLSVILIRDLLCVVFMMLSSIYMVNLLYKHRQRAQHVHSPNVSSQPAPEIKASHTILLLVSCFVFFYCLNNFLTLYLIYRQNPRLERMTGIIASCYPTICPFVLMKNNNIISKLTFSLLKMRINFSQGSFNR</sequence>
<organism evidence="1 2">
    <name type="scientific">Camelus bactrianus</name>
    <name type="common">Bactrian camel</name>
    <dbReference type="NCBI Taxonomy" id="9837"/>
    <lineage>
        <taxon>Eukaryota</taxon>
        <taxon>Metazoa</taxon>
        <taxon>Chordata</taxon>
        <taxon>Craniata</taxon>
        <taxon>Vertebrata</taxon>
        <taxon>Euteleostomi</taxon>
        <taxon>Mammalia</taxon>
        <taxon>Eutheria</taxon>
        <taxon>Laurasiatheria</taxon>
        <taxon>Artiodactyla</taxon>
        <taxon>Tylopoda</taxon>
        <taxon>Camelidae</taxon>
        <taxon>Camelus</taxon>
    </lineage>
</organism>
<evidence type="ECO:0000313" key="1">
    <source>
        <dbReference type="Proteomes" id="UP001732780"/>
    </source>
</evidence>
<evidence type="ECO:0000313" key="2">
    <source>
        <dbReference type="RefSeq" id="XP_074227309.1"/>
    </source>
</evidence>
<proteinExistence type="predicted"/>
<accession>A0AC58QYD6</accession>
<protein>
    <submittedName>
        <fullName evidence="2">Vomeronasal type-1 receptor 3-like</fullName>
    </submittedName>
</protein>
<keyword evidence="1" id="KW-1185">Reference proteome</keyword>